<keyword evidence="4" id="KW-0805">Transcription regulation</keyword>
<dbReference type="NCBIfam" id="TIGR01557">
    <property type="entry name" value="myb_SHAQKYF"/>
    <property type="match status" value="1"/>
</dbReference>
<dbReference type="PANTHER" id="PTHR31496:SF3">
    <property type="entry name" value="TRANSCRIPTION REPRESSOR KAN1"/>
    <property type="match status" value="1"/>
</dbReference>
<feature type="region of interest" description="Disordered" evidence="7">
    <location>
        <begin position="277"/>
        <end position="336"/>
    </location>
</feature>
<feature type="domain" description="Myb-like" evidence="8">
    <location>
        <begin position="223"/>
        <end position="274"/>
    </location>
</feature>
<dbReference type="GO" id="GO:0010158">
    <property type="term" value="P:abaxial cell fate specification"/>
    <property type="evidence" value="ECO:0007669"/>
    <property type="project" value="InterPro"/>
</dbReference>
<feature type="compositionally biased region" description="Low complexity" evidence="7">
    <location>
        <begin position="28"/>
        <end position="38"/>
    </location>
</feature>
<dbReference type="AlphaFoldDB" id="A0A6J1J6F7"/>
<dbReference type="KEGG" id="cmax:111482190"/>
<dbReference type="FunFam" id="1.10.10.60:FF:000002">
    <property type="entry name" value="Myb family transcription factor"/>
    <property type="match status" value="1"/>
</dbReference>
<evidence type="ECO:0000256" key="5">
    <source>
        <dbReference type="ARBA" id="ARBA00023163"/>
    </source>
</evidence>
<dbReference type="Proteomes" id="UP000504608">
    <property type="component" value="Unplaced"/>
</dbReference>
<evidence type="ECO:0000313" key="11">
    <source>
        <dbReference type="RefSeq" id="XP_022983636.1"/>
    </source>
</evidence>
<dbReference type="GO" id="GO:0006355">
    <property type="term" value="P:regulation of DNA-templated transcription"/>
    <property type="evidence" value="ECO:0007669"/>
    <property type="project" value="InterPro"/>
</dbReference>
<dbReference type="SUPFAM" id="SSF46689">
    <property type="entry name" value="Homeodomain-like"/>
    <property type="match status" value="1"/>
</dbReference>
<proteinExistence type="predicted"/>
<feature type="compositionally biased region" description="Polar residues" evidence="7">
    <location>
        <begin position="313"/>
        <end position="336"/>
    </location>
</feature>
<evidence type="ECO:0000313" key="10">
    <source>
        <dbReference type="RefSeq" id="XP_022983635.1"/>
    </source>
</evidence>
<keyword evidence="6" id="KW-0539">Nucleus</keyword>
<keyword evidence="9" id="KW-1185">Reference proteome</keyword>
<sequence length="409" mass="45342">MPLEGVFIEPSSTPLPDLSLQISPPNVSSSSSSSSSSSIRTLSHGFPQTSFDLLIQRNDPRARTELSLGSNNSNSLSGVPLDTPTRPPHLRGLSMFDVSSDGLQPIKGIPVYYNRPFPFLGVDQKDQYFHHQFPSPCFFPNYSNSNGIVQMGYHHRGIGGNNSSSRFNNGVVSIEAVKSLNYNNHSNYSNAASSSSDVCSHGMMMRSRFLQKLPAKRSMRSPRMRWTTSLHARFVHAVEHLGGHERATPKSVLELMDVKDLTLAHVKSHLQMYRTVRTTDKPAASSGQSDGSGEDEVSPTLGTTSGDHGPKQFSDQRASPDRSSQQSPDLEFGSSTLWSNSSRDVWAQTNANEMDVIRPSLYTPMKMQQKCMHQIQECDSGAMKRYSSECNKPSLEFRLGRAEWDVKEH</sequence>
<dbReference type="InterPro" id="IPR009057">
    <property type="entry name" value="Homeodomain-like_sf"/>
</dbReference>
<evidence type="ECO:0000259" key="8">
    <source>
        <dbReference type="Pfam" id="PF00249"/>
    </source>
</evidence>
<name>A0A6J1J6F7_CUCMA</name>
<evidence type="ECO:0000256" key="3">
    <source>
        <dbReference type="ARBA" id="ARBA00022782"/>
    </source>
</evidence>
<dbReference type="OrthoDB" id="551907at2759"/>
<reference evidence="10 11" key="1">
    <citation type="submission" date="2025-04" db="UniProtKB">
        <authorList>
            <consortium name="RefSeq"/>
        </authorList>
    </citation>
    <scope>IDENTIFICATION</scope>
    <source>
        <tissue evidence="10 11">Young leaves</tissue>
    </source>
</reference>
<keyword evidence="2" id="KW-0217">Developmental protein</keyword>
<dbReference type="Gene3D" id="1.10.10.60">
    <property type="entry name" value="Homeodomain-like"/>
    <property type="match status" value="1"/>
</dbReference>
<dbReference type="GO" id="GO:0000976">
    <property type="term" value="F:transcription cis-regulatory region binding"/>
    <property type="evidence" value="ECO:0007669"/>
    <property type="project" value="InterPro"/>
</dbReference>
<evidence type="ECO:0000256" key="4">
    <source>
        <dbReference type="ARBA" id="ARBA00023015"/>
    </source>
</evidence>
<organism evidence="9 10">
    <name type="scientific">Cucurbita maxima</name>
    <name type="common">Pumpkin</name>
    <name type="synonym">Winter squash</name>
    <dbReference type="NCBI Taxonomy" id="3661"/>
    <lineage>
        <taxon>Eukaryota</taxon>
        <taxon>Viridiplantae</taxon>
        <taxon>Streptophyta</taxon>
        <taxon>Embryophyta</taxon>
        <taxon>Tracheophyta</taxon>
        <taxon>Spermatophyta</taxon>
        <taxon>Magnoliopsida</taxon>
        <taxon>eudicotyledons</taxon>
        <taxon>Gunneridae</taxon>
        <taxon>Pentapetalae</taxon>
        <taxon>rosids</taxon>
        <taxon>fabids</taxon>
        <taxon>Cucurbitales</taxon>
        <taxon>Cucurbitaceae</taxon>
        <taxon>Cucurbiteae</taxon>
        <taxon>Cucurbita</taxon>
    </lineage>
</organism>
<comment type="subcellular location">
    <subcellularLocation>
        <location evidence="1">Nucleus</location>
    </subcellularLocation>
</comment>
<dbReference type="InterPro" id="IPR006447">
    <property type="entry name" value="Myb_dom_plants"/>
</dbReference>
<keyword evidence="3" id="KW-0221">Differentiation</keyword>
<evidence type="ECO:0000256" key="7">
    <source>
        <dbReference type="SAM" id="MobiDB-lite"/>
    </source>
</evidence>
<dbReference type="GO" id="GO:0005634">
    <property type="term" value="C:nucleus"/>
    <property type="evidence" value="ECO:0007669"/>
    <property type="project" value="UniProtKB-SubCell"/>
</dbReference>
<evidence type="ECO:0000256" key="2">
    <source>
        <dbReference type="ARBA" id="ARBA00022473"/>
    </source>
</evidence>
<protein>
    <submittedName>
        <fullName evidence="10 11">Transcription repressor KAN1-like isoform X1</fullName>
    </submittedName>
</protein>
<accession>A0A6J1J6F7</accession>
<feature type="region of interest" description="Disordered" evidence="7">
    <location>
        <begin position="1"/>
        <end position="41"/>
    </location>
</feature>
<evidence type="ECO:0000256" key="1">
    <source>
        <dbReference type="ARBA" id="ARBA00004123"/>
    </source>
</evidence>
<dbReference type="GeneID" id="111482190"/>
<dbReference type="InterPro" id="IPR044847">
    <property type="entry name" value="KAN_fam"/>
</dbReference>
<dbReference type="PANTHER" id="PTHR31496">
    <property type="entry name" value="TRANSCRIPTION FACTOR KAN2-RELATED"/>
    <property type="match status" value="1"/>
</dbReference>
<dbReference type="RefSeq" id="XP_022983635.1">
    <property type="nucleotide sequence ID" value="XM_023127867.1"/>
</dbReference>
<gene>
    <name evidence="10 11" type="primary">LOC111482190</name>
</gene>
<dbReference type="InterPro" id="IPR001005">
    <property type="entry name" value="SANT/Myb"/>
</dbReference>
<dbReference type="Pfam" id="PF00249">
    <property type="entry name" value="Myb_DNA-binding"/>
    <property type="match status" value="1"/>
</dbReference>
<evidence type="ECO:0000313" key="9">
    <source>
        <dbReference type="Proteomes" id="UP000504608"/>
    </source>
</evidence>
<dbReference type="RefSeq" id="XP_022983636.1">
    <property type="nucleotide sequence ID" value="XM_023127868.1"/>
</dbReference>
<evidence type="ECO:0000256" key="6">
    <source>
        <dbReference type="ARBA" id="ARBA00023242"/>
    </source>
</evidence>
<feature type="compositionally biased region" description="Polar residues" evidence="7">
    <location>
        <begin position="10"/>
        <end position="27"/>
    </location>
</feature>
<keyword evidence="5" id="KW-0804">Transcription</keyword>